<evidence type="ECO:0000256" key="6">
    <source>
        <dbReference type="PIRSR" id="PIRSR625705-1"/>
    </source>
</evidence>
<dbReference type="InterPro" id="IPR059177">
    <property type="entry name" value="GH29D-like_dom"/>
</dbReference>
<evidence type="ECO:0000256" key="3">
    <source>
        <dbReference type="ARBA" id="ARBA00012663"/>
    </source>
</evidence>
<dbReference type="SUPFAM" id="SSF51445">
    <property type="entry name" value="(Trans)glycosidases"/>
    <property type="match status" value="1"/>
</dbReference>
<dbReference type="PANTHER" id="PTHR22600">
    <property type="entry name" value="BETA-HEXOSAMINIDASE"/>
    <property type="match status" value="1"/>
</dbReference>
<dbReference type="Pfam" id="PF00728">
    <property type="entry name" value="Glyco_hydro_20"/>
    <property type="match status" value="1"/>
</dbReference>
<dbReference type="Pfam" id="PF02838">
    <property type="entry name" value="Glyco_hydro_20b"/>
    <property type="match status" value="1"/>
</dbReference>
<dbReference type="GO" id="GO:0005975">
    <property type="term" value="P:carbohydrate metabolic process"/>
    <property type="evidence" value="ECO:0007669"/>
    <property type="project" value="InterPro"/>
</dbReference>
<keyword evidence="11" id="KW-1185">Reference proteome</keyword>
<dbReference type="OrthoDB" id="177545at2"/>
<reference evidence="10 11" key="1">
    <citation type="submission" date="2016-02" db="EMBL/GenBank/DDBJ databases">
        <authorList>
            <person name="Wen L."/>
            <person name="He K."/>
            <person name="Yang H."/>
        </authorList>
    </citation>
    <scope>NUCLEOTIDE SEQUENCE [LARGE SCALE GENOMIC DNA]</scope>
    <source>
        <strain evidence="10 11">CV41</strain>
    </source>
</reference>
<comment type="caution">
    <text evidence="10">The sequence shown here is derived from an EMBL/GenBank/DDBJ whole genome shotgun (WGS) entry which is preliminary data.</text>
</comment>
<evidence type="ECO:0000256" key="4">
    <source>
        <dbReference type="ARBA" id="ARBA00022801"/>
    </source>
</evidence>
<dbReference type="PRINTS" id="PR00738">
    <property type="entry name" value="GLHYDRLASE20"/>
</dbReference>
<dbReference type="CDD" id="cd06563">
    <property type="entry name" value="GH20_chitobiase-like"/>
    <property type="match status" value="1"/>
</dbReference>
<feature type="domain" description="Beta-hexosaminidase bacterial type N-terminal" evidence="8">
    <location>
        <begin position="14"/>
        <end position="144"/>
    </location>
</feature>
<dbReference type="Gene3D" id="3.30.379.10">
    <property type="entry name" value="Chitobiase/beta-hexosaminidase domain 2-like"/>
    <property type="match status" value="1"/>
</dbReference>
<dbReference type="EMBL" id="LSZP01000037">
    <property type="protein sequence ID" value="KXU35604.1"/>
    <property type="molecule type" value="Genomic_DNA"/>
</dbReference>
<organism evidence="10 11">
    <name type="scientific">Cephaloticoccus capnophilus</name>
    <dbReference type="NCBI Taxonomy" id="1548208"/>
    <lineage>
        <taxon>Bacteria</taxon>
        <taxon>Pseudomonadati</taxon>
        <taxon>Verrucomicrobiota</taxon>
        <taxon>Opitutia</taxon>
        <taxon>Opitutales</taxon>
        <taxon>Opitutaceae</taxon>
        <taxon>Cephaloticoccus</taxon>
    </lineage>
</organism>
<dbReference type="GO" id="GO:0030203">
    <property type="term" value="P:glycosaminoglycan metabolic process"/>
    <property type="evidence" value="ECO:0007669"/>
    <property type="project" value="TreeGrafter"/>
</dbReference>
<gene>
    <name evidence="10" type="ORF">AXK12_04965</name>
</gene>
<evidence type="ECO:0000313" key="11">
    <source>
        <dbReference type="Proteomes" id="UP000071392"/>
    </source>
</evidence>
<dbReference type="InterPro" id="IPR015883">
    <property type="entry name" value="Glyco_hydro_20_cat"/>
</dbReference>
<keyword evidence="5" id="KW-0326">Glycosidase</keyword>
<dbReference type="InterPro" id="IPR029018">
    <property type="entry name" value="Hex-like_dom2"/>
</dbReference>
<evidence type="ECO:0000313" key="10">
    <source>
        <dbReference type="EMBL" id="KXU35604.1"/>
    </source>
</evidence>
<evidence type="ECO:0000256" key="2">
    <source>
        <dbReference type="ARBA" id="ARBA00006285"/>
    </source>
</evidence>
<evidence type="ECO:0000259" key="7">
    <source>
        <dbReference type="Pfam" id="PF00728"/>
    </source>
</evidence>
<feature type="domain" description="Glycoside hydrolase family 20 catalytic" evidence="7">
    <location>
        <begin position="147"/>
        <end position="490"/>
    </location>
</feature>
<dbReference type="Gene3D" id="3.20.20.80">
    <property type="entry name" value="Glycosidases"/>
    <property type="match status" value="1"/>
</dbReference>
<sequence length="764" mass="85115">MTYSEELSPQRPLPLVPYPVKVERGTGHFTLTSQSLVIAGHPAETKAAARFIARLKESSGLTLEYREASAAPDPERGTIRFELETPPKLRPEAYTLHITPGHIRILATDEAGLFYAHTTLWQLLGAATEPGLPATLPELLIEDHPRFAWRGFMLDSSRHLQPIAQIKQLIDQAALHKLNTLHWHLTDDQGWRLEIKQYPKLTEVGAWRIPAGKAGRGPDGQPLRYGGFYTQGEVREIVAYAAEQHVTIVPEIEVPGHARAAIAAYPEFGSTGEETTVAPEWGIHPFLFNVDDATFIFLENVLREVIALFPSSYIHIGGDEAIKHHWKRSPSAQAKIRELGLADENALQSWFIRRIAQFLTANNRKLIGWDEILEGGPLPEGANVMVWHTIENAAIAARAGHDVVMCPTNYAYLNRVQSLAHDEPPGHDRMIPLRKLYEFEPVPADLDEKTARHVIGYQANLWTEYVRTAEQVEHMLYPRLCAAAENAWSPASQRDWQRFLPRIAVHLRRIIRAGLRPADSAFSVQIEALPAADATGAVIYTPTQFQLSNQADFGELRYTLDGSEPRSDSALYAGPVQLPELPVTLTASAFFDGQALAKSRCAIIDADSLRTRNAEQLVPDLETCALRLEDDEPLEGERLALPVITQDPIWVWKDAVLDGIRSLEVSVVDLPYNFAFANESVGIPPDAPKEPVYLQLYLDHFEGEPIAQTLVDPHHATAIQTLKLTLPEGNGGPPRDLLFKFTGSEFTATARETLWAIYRVRLGS</sequence>
<feature type="active site" description="Proton donor" evidence="6">
    <location>
        <position position="320"/>
    </location>
</feature>
<dbReference type="InterPro" id="IPR015882">
    <property type="entry name" value="HEX_bac_N"/>
</dbReference>
<dbReference type="STRING" id="1548208.AXK12_04965"/>
<dbReference type="SUPFAM" id="SSF55545">
    <property type="entry name" value="beta-N-acetylhexosaminidase-like domain"/>
    <property type="match status" value="1"/>
</dbReference>
<dbReference type="PANTHER" id="PTHR22600:SF57">
    <property type="entry name" value="BETA-N-ACETYLHEXOSAMINIDASE"/>
    <property type="match status" value="1"/>
</dbReference>
<dbReference type="GO" id="GO:0016020">
    <property type="term" value="C:membrane"/>
    <property type="evidence" value="ECO:0007669"/>
    <property type="project" value="TreeGrafter"/>
</dbReference>
<dbReference type="RefSeq" id="WP_068711861.1">
    <property type="nucleotide sequence ID" value="NZ_LSZP01000037.1"/>
</dbReference>
<evidence type="ECO:0000259" key="8">
    <source>
        <dbReference type="Pfam" id="PF02838"/>
    </source>
</evidence>
<dbReference type="EC" id="3.2.1.52" evidence="3"/>
<keyword evidence="4" id="KW-0378">Hydrolase</keyword>
<dbReference type="InterPro" id="IPR025705">
    <property type="entry name" value="Beta_hexosaminidase_sua/sub"/>
</dbReference>
<accession>A0A139SM96</accession>
<evidence type="ECO:0000256" key="1">
    <source>
        <dbReference type="ARBA" id="ARBA00001231"/>
    </source>
</evidence>
<dbReference type="AlphaFoldDB" id="A0A139SM96"/>
<dbReference type="GO" id="GO:0004563">
    <property type="term" value="F:beta-N-acetylhexosaminidase activity"/>
    <property type="evidence" value="ECO:0007669"/>
    <property type="project" value="UniProtKB-EC"/>
</dbReference>
<dbReference type="Proteomes" id="UP000071392">
    <property type="component" value="Unassembled WGS sequence"/>
</dbReference>
<evidence type="ECO:0000259" key="9">
    <source>
        <dbReference type="Pfam" id="PF13290"/>
    </source>
</evidence>
<dbReference type="InterPro" id="IPR017853">
    <property type="entry name" value="GH"/>
</dbReference>
<proteinExistence type="inferred from homology"/>
<evidence type="ECO:0000256" key="5">
    <source>
        <dbReference type="ARBA" id="ARBA00023295"/>
    </source>
</evidence>
<dbReference type="Pfam" id="PF13290">
    <property type="entry name" value="CHB_HEX_C_1"/>
    <property type="match status" value="1"/>
</dbReference>
<comment type="catalytic activity">
    <reaction evidence="1">
        <text>Hydrolysis of terminal non-reducing N-acetyl-D-hexosamine residues in N-acetyl-beta-D-hexosaminides.</text>
        <dbReference type="EC" id="3.2.1.52"/>
    </reaction>
</comment>
<comment type="similarity">
    <text evidence="2">Belongs to the glycosyl hydrolase 20 family.</text>
</comment>
<protein>
    <recommendedName>
        <fullName evidence="3">beta-N-acetylhexosaminidase</fullName>
        <ecNumber evidence="3">3.2.1.52</ecNumber>
    </recommendedName>
</protein>
<feature type="domain" description="GH29D-like beta-sandwich" evidence="9">
    <location>
        <begin position="540"/>
        <end position="593"/>
    </location>
</feature>
<name>A0A139SM96_9BACT</name>